<dbReference type="FunFam" id="2.60.300.12:FF:000010">
    <property type="entry name" value="Unplaced genomic scaffold supercont1.5, whole genome shotgun sequence"/>
    <property type="match status" value="1"/>
</dbReference>
<evidence type="ECO:0000313" key="5">
    <source>
        <dbReference type="Proteomes" id="UP000245771"/>
    </source>
</evidence>
<dbReference type="InterPro" id="IPR016092">
    <property type="entry name" value="ATAP"/>
</dbReference>
<dbReference type="STRING" id="1280837.A0A316VC43"/>
<dbReference type="InterPro" id="IPR035903">
    <property type="entry name" value="HesB-like_dom_sf"/>
</dbReference>
<organism evidence="4 5">
    <name type="scientific">Meira miltonrushii</name>
    <dbReference type="NCBI Taxonomy" id="1280837"/>
    <lineage>
        <taxon>Eukaryota</taxon>
        <taxon>Fungi</taxon>
        <taxon>Dikarya</taxon>
        <taxon>Basidiomycota</taxon>
        <taxon>Ustilaginomycotina</taxon>
        <taxon>Exobasidiomycetes</taxon>
        <taxon>Exobasidiales</taxon>
        <taxon>Brachybasidiaceae</taxon>
        <taxon>Meira</taxon>
    </lineage>
</organism>
<reference evidence="4 5" key="1">
    <citation type="journal article" date="2018" name="Mol. Biol. Evol.">
        <title>Broad Genomic Sampling Reveals a Smut Pathogenic Ancestry of the Fungal Clade Ustilaginomycotina.</title>
        <authorList>
            <person name="Kijpornyongpan T."/>
            <person name="Mondo S.J."/>
            <person name="Barry K."/>
            <person name="Sandor L."/>
            <person name="Lee J."/>
            <person name="Lipzen A."/>
            <person name="Pangilinan J."/>
            <person name="LaButti K."/>
            <person name="Hainaut M."/>
            <person name="Henrissat B."/>
            <person name="Grigoriev I.V."/>
            <person name="Spatafora J.W."/>
            <person name="Aime M.C."/>
        </authorList>
    </citation>
    <scope>NUCLEOTIDE SEQUENCE [LARGE SCALE GENOMIC DNA]</scope>
    <source>
        <strain evidence="4 5">MCA 3882</strain>
    </source>
</reference>
<feature type="region of interest" description="Disordered" evidence="2">
    <location>
        <begin position="56"/>
        <end position="77"/>
    </location>
</feature>
<dbReference type="GO" id="GO:0051537">
    <property type="term" value="F:2 iron, 2 sulfur cluster binding"/>
    <property type="evidence" value="ECO:0007669"/>
    <property type="project" value="TreeGrafter"/>
</dbReference>
<feature type="compositionally biased region" description="Polar residues" evidence="2">
    <location>
        <begin position="1"/>
        <end position="18"/>
    </location>
</feature>
<feature type="domain" description="Core" evidence="3">
    <location>
        <begin position="103"/>
        <end position="207"/>
    </location>
</feature>
<dbReference type="OrthoDB" id="1938621at2759"/>
<proteinExistence type="inferred from homology"/>
<dbReference type="Pfam" id="PF01521">
    <property type="entry name" value="Fe-S_biosyn"/>
    <property type="match status" value="1"/>
</dbReference>
<feature type="region of interest" description="Disordered" evidence="2">
    <location>
        <begin position="1"/>
        <end position="20"/>
    </location>
</feature>
<gene>
    <name evidence="4" type="ORF">FA14DRAFT_120885</name>
</gene>
<dbReference type="GO" id="GO:0005739">
    <property type="term" value="C:mitochondrion"/>
    <property type="evidence" value="ECO:0007669"/>
    <property type="project" value="TreeGrafter"/>
</dbReference>
<comment type="similarity">
    <text evidence="1">Belongs to the HesB/IscA family.</text>
</comment>
<dbReference type="InterPro" id="IPR000361">
    <property type="entry name" value="ATAP_core_dom"/>
</dbReference>
<evidence type="ECO:0000259" key="3">
    <source>
        <dbReference type="Pfam" id="PF01521"/>
    </source>
</evidence>
<dbReference type="GO" id="GO:0051539">
    <property type="term" value="F:4 iron, 4 sulfur cluster binding"/>
    <property type="evidence" value="ECO:0007669"/>
    <property type="project" value="TreeGrafter"/>
</dbReference>
<dbReference type="Gene3D" id="2.60.300.12">
    <property type="entry name" value="HesB-like domain"/>
    <property type="match status" value="1"/>
</dbReference>
<dbReference type="EMBL" id="KZ819603">
    <property type="protein sequence ID" value="PWN34688.1"/>
    <property type="molecule type" value="Genomic_DNA"/>
</dbReference>
<dbReference type="NCBIfam" id="TIGR00049">
    <property type="entry name" value="iron-sulfur cluster assembly accessory protein"/>
    <property type="match status" value="1"/>
</dbReference>
<dbReference type="SUPFAM" id="SSF89360">
    <property type="entry name" value="HesB-like domain"/>
    <property type="match status" value="1"/>
</dbReference>
<evidence type="ECO:0000256" key="2">
    <source>
        <dbReference type="SAM" id="MobiDB-lite"/>
    </source>
</evidence>
<dbReference type="AlphaFoldDB" id="A0A316VC43"/>
<dbReference type="GeneID" id="37018211"/>
<dbReference type="Proteomes" id="UP000245771">
    <property type="component" value="Unassembled WGS sequence"/>
</dbReference>
<dbReference type="PANTHER" id="PTHR43011:SF1">
    <property type="entry name" value="IRON-SULFUR CLUSTER ASSEMBLY 2 HOMOLOG, MITOCHONDRIAL"/>
    <property type="match status" value="1"/>
</dbReference>
<evidence type="ECO:0000313" key="4">
    <source>
        <dbReference type="EMBL" id="PWN34688.1"/>
    </source>
</evidence>
<dbReference type="FunCoup" id="A0A316VC43">
    <property type="interactions" value="252"/>
</dbReference>
<accession>A0A316VC43</accession>
<protein>
    <recommendedName>
        <fullName evidence="3">Core domain-containing protein</fullName>
    </recommendedName>
</protein>
<dbReference type="RefSeq" id="XP_025354990.1">
    <property type="nucleotide sequence ID" value="XM_025496430.1"/>
</dbReference>
<name>A0A316VC43_9BASI</name>
<evidence type="ECO:0000256" key="1">
    <source>
        <dbReference type="ARBA" id="ARBA00006718"/>
    </source>
</evidence>
<dbReference type="PANTHER" id="PTHR43011">
    <property type="entry name" value="IRON-SULFUR CLUSTER ASSEMBLY 2 HOMOLOG, MITOCHONDRIAL"/>
    <property type="match status" value="1"/>
</dbReference>
<dbReference type="InParanoid" id="A0A316VC43"/>
<keyword evidence="5" id="KW-1185">Reference proteome</keyword>
<sequence length="214" mass="23552">MRSSLPSLRLNSISSCGHTRSIPRSVGRIAARNISSSSVATTSQVTLAHAPFPKRFSSPFTSSQRPMRMPQSPLKVRSMTTITRQPEQPEEPEVFAGDTEPTIIITDRAADHLAKVSERESNPDLALRVTVEPGGCHGYQYKMDLTSEVEEDDFRFSIEGRNVHLLVDSMSLRLIKGSRIDYVTELIGSQFAIFDNPQAKGSGCGCGVSWEPNL</sequence>
<dbReference type="GO" id="GO:0016226">
    <property type="term" value="P:iron-sulfur cluster assembly"/>
    <property type="evidence" value="ECO:0007669"/>
    <property type="project" value="InterPro"/>
</dbReference>
<dbReference type="GO" id="GO:0005506">
    <property type="term" value="F:iron ion binding"/>
    <property type="evidence" value="ECO:0007669"/>
    <property type="project" value="TreeGrafter"/>
</dbReference>